<dbReference type="KEGG" id="psco:LY89DRAFT_583188"/>
<sequence>MQSSSDLENQYDKVSLDLDGPNDPLLPRSGRSSARVCAPLRRSLEVIELDDIPPIIKSNNGNVFWADERCGRRVGLTATEARLFLKLLQTDEPENYNYDEFKSMFDDFGREQKRLEDLVHAVKWWNVPMYRQRSIWNARIQWLKRMDEPRLWLLYLMARRRRILKKATKKVLCRLKEKRRVRMALHESPTRGRQTQPTTQQNQPPDQRIMINDETQTSELQLDIPTPPIKKGPRASFASEASQTSDVKLGVIRRIRDSLSESRHQDSSHSHNSHHSGSRPRHSRSSHGHCPVFEDRIEATREHIKKQVEIIMPPQKPYIVIGWFVHSASDPNERIMQFDNPEELFKSMRKGERNVRGYRRFLSLRGLRGFGLYKCDISRGAHIPLILNASQEAVLSQMYLAYNASYRHHDEDVARAWQGWVYKNLNDCKNNPLEGRYSLQLIYDWSSYRLSTVVAIPLLLSLAIGFWYMNGRGDVVTAWTLALYIVTAAAALIALMAVIGGLKDI</sequence>
<name>A0A194XER9_MOLSC</name>
<dbReference type="RefSeq" id="XP_018072607.1">
    <property type="nucleotide sequence ID" value="XM_018209200.1"/>
</dbReference>
<evidence type="ECO:0000313" key="4">
    <source>
        <dbReference type="Proteomes" id="UP000070700"/>
    </source>
</evidence>
<evidence type="ECO:0000313" key="3">
    <source>
        <dbReference type="EMBL" id="KUJ18252.1"/>
    </source>
</evidence>
<evidence type="ECO:0000256" key="1">
    <source>
        <dbReference type="SAM" id="MobiDB-lite"/>
    </source>
</evidence>
<feature type="compositionally biased region" description="Basic residues" evidence="1">
    <location>
        <begin position="271"/>
        <end position="287"/>
    </location>
</feature>
<feature type="region of interest" description="Disordered" evidence="1">
    <location>
        <begin position="182"/>
        <end position="243"/>
    </location>
</feature>
<dbReference type="EMBL" id="KQ947413">
    <property type="protein sequence ID" value="KUJ18252.1"/>
    <property type="molecule type" value="Genomic_DNA"/>
</dbReference>
<feature type="region of interest" description="Disordered" evidence="1">
    <location>
        <begin position="259"/>
        <end position="289"/>
    </location>
</feature>
<dbReference type="OrthoDB" id="5420013at2759"/>
<feature type="transmembrane region" description="Helical" evidence="2">
    <location>
        <begin position="450"/>
        <end position="469"/>
    </location>
</feature>
<evidence type="ECO:0000256" key="2">
    <source>
        <dbReference type="SAM" id="Phobius"/>
    </source>
</evidence>
<keyword evidence="2" id="KW-0812">Transmembrane</keyword>
<dbReference type="InParanoid" id="A0A194XER9"/>
<gene>
    <name evidence="3" type="ORF">LY89DRAFT_583188</name>
</gene>
<keyword evidence="2" id="KW-0472">Membrane</keyword>
<reference evidence="3 4" key="1">
    <citation type="submission" date="2015-10" db="EMBL/GenBank/DDBJ databases">
        <title>Full genome of DAOMC 229536 Phialocephala scopiformis, a fungal endophyte of spruce producing the potent anti-insectan compound rugulosin.</title>
        <authorList>
            <consortium name="DOE Joint Genome Institute"/>
            <person name="Walker A.K."/>
            <person name="Frasz S.L."/>
            <person name="Seifert K.A."/>
            <person name="Miller J.D."/>
            <person name="Mondo S.J."/>
            <person name="Labutti K."/>
            <person name="Lipzen A."/>
            <person name="Dockter R."/>
            <person name="Kennedy M."/>
            <person name="Grigoriev I.V."/>
            <person name="Spatafora J.W."/>
        </authorList>
    </citation>
    <scope>NUCLEOTIDE SEQUENCE [LARGE SCALE GENOMIC DNA]</scope>
    <source>
        <strain evidence="3 4">CBS 120377</strain>
    </source>
</reference>
<proteinExistence type="predicted"/>
<accession>A0A194XER9</accession>
<feature type="compositionally biased region" description="Low complexity" evidence="1">
    <location>
        <begin position="191"/>
        <end position="208"/>
    </location>
</feature>
<dbReference type="GeneID" id="28818926"/>
<dbReference type="AlphaFoldDB" id="A0A194XER9"/>
<feature type="region of interest" description="Disordered" evidence="1">
    <location>
        <begin position="1"/>
        <end position="31"/>
    </location>
</feature>
<protein>
    <submittedName>
        <fullName evidence="3">Uncharacterized protein</fullName>
    </submittedName>
</protein>
<keyword evidence="4" id="KW-1185">Reference proteome</keyword>
<dbReference type="Proteomes" id="UP000070700">
    <property type="component" value="Unassembled WGS sequence"/>
</dbReference>
<keyword evidence="2" id="KW-1133">Transmembrane helix</keyword>
<feature type="compositionally biased region" description="Basic and acidic residues" evidence="1">
    <location>
        <begin position="259"/>
        <end position="269"/>
    </location>
</feature>
<feature type="transmembrane region" description="Helical" evidence="2">
    <location>
        <begin position="481"/>
        <end position="502"/>
    </location>
</feature>
<organism evidence="3 4">
    <name type="scientific">Mollisia scopiformis</name>
    <name type="common">Conifer needle endophyte fungus</name>
    <name type="synonym">Phialocephala scopiformis</name>
    <dbReference type="NCBI Taxonomy" id="149040"/>
    <lineage>
        <taxon>Eukaryota</taxon>
        <taxon>Fungi</taxon>
        <taxon>Dikarya</taxon>
        <taxon>Ascomycota</taxon>
        <taxon>Pezizomycotina</taxon>
        <taxon>Leotiomycetes</taxon>
        <taxon>Helotiales</taxon>
        <taxon>Mollisiaceae</taxon>
        <taxon>Mollisia</taxon>
    </lineage>
</organism>
<feature type="compositionally biased region" description="Low complexity" evidence="1">
    <location>
        <begin position="17"/>
        <end position="27"/>
    </location>
</feature>